<dbReference type="InterPro" id="IPR003582">
    <property type="entry name" value="ShKT_dom"/>
</dbReference>
<dbReference type="PANTHER" id="PTHR21724">
    <property type="entry name" value="SHKT DOMAIN-CONTAINING PROTEIN"/>
    <property type="match status" value="1"/>
</dbReference>
<feature type="domain" description="ShKT" evidence="1">
    <location>
        <begin position="104"/>
        <end position="138"/>
    </location>
</feature>
<evidence type="ECO:0000259" key="1">
    <source>
        <dbReference type="PROSITE" id="PS51670"/>
    </source>
</evidence>
<accession>A0A9K3KQH5</accession>
<dbReference type="AlphaFoldDB" id="A0A9K3KQH5"/>
<reference evidence="2" key="2">
    <citation type="submission" date="2021-04" db="EMBL/GenBank/DDBJ databases">
        <authorList>
            <person name="Podell S."/>
        </authorList>
    </citation>
    <scope>NUCLEOTIDE SEQUENCE</scope>
    <source>
        <strain evidence="2">Hildebrandi</strain>
    </source>
</reference>
<dbReference type="EMBL" id="JAGRRH010000020">
    <property type="protein sequence ID" value="KAG7348047.1"/>
    <property type="molecule type" value="Genomic_DNA"/>
</dbReference>
<organism evidence="2 3">
    <name type="scientific">Nitzschia inconspicua</name>
    <dbReference type="NCBI Taxonomy" id="303405"/>
    <lineage>
        <taxon>Eukaryota</taxon>
        <taxon>Sar</taxon>
        <taxon>Stramenopiles</taxon>
        <taxon>Ochrophyta</taxon>
        <taxon>Bacillariophyta</taxon>
        <taxon>Bacillariophyceae</taxon>
        <taxon>Bacillariophycidae</taxon>
        <taxon>Bacillariales</taxon>
        <taxon>Bacillariaceae</taxon>
        <taxon>Nitzschia</taxon>
    </lineage>
</organism>
<dbReference type="Proteomes" id="UP000693970">
    <property type="component" value="Unassembled WGS sequence"/>
</dbReference>
<reference evidence="2" key="1">
    <citation type="journal article" date="2021" name="Sci. Rep.">
        <title>Diploid genomic architecture of Nitzschia inconspicua, an elite biomass production diatom.</title>
        <authorList>
            <person name="Oliver A."/>
            <person name="Podell S."/>
            <person name="Pinowska A."/>
            <person name="Traller J.C."/>
            <person name="Smith S.R."/>
            <person name="McClure R."/>
            <person name="Beliaev A."/>
            <person name="Bohutskyi P."/>
            <person name="Hill E.A."/>
            <person name="Rabines A."/>
            <person name="Zheng H."/>
            <person name="Allen L.Z."/>
            <person name="Kuo A."/>
            <person name="Grigoriev I.V."/>
            <person name="Allen A.E."/>
            <person name="Hazlebeck D."/>
            <person name="Allen E.E."/>
        </authorList>
    </citation>
    <scope>NUCLEOTIDE SEQUENCE</scope>
    <source>
        <strain evidence="2">Hildebrandi</strain>
    </source>
</reference>
<evidence type="ECO:0000313" key="3">
    <source>
        <dbReference type="Proteomes" id="UP000693970"/>
    </source>
</evidence>
<dbReference type="Pfam" id="PF01549">
    <property type="entry name" value="ShK"/>
    <property type="match status" value="3"/>
</dbReference>
<feature type="domain" description="ShKT" evidence="1">
    <location>
        <begin position="11"/>
        <end position="45"/>
    </location>
</feature>
<keyword evidence="3" id="KW-1185">Reference proteome</keyword>
<gene>
    <name evidence="2" type="ORF">IV203_016752</name>
</gene>
<sequence length="138" mass="15103">MPNLHRRSDMCEDSDHRCETWSAAGECDNNPIYMLANCKMACGECDVVGICSDKNEQCSGWAQFGECESNPQYMLENCKESCGECGGDTNEKFSTQLPVGPIGCEDTNASCESWAAEGECTANVEFMIENCPRSYGSC</sequence>
<dbReference type="PANTHER" id="PTHR21724:SF109">
    <property type="entry name" value="SHKT DOMAIN-CONTAINING PROTEIN"/>
    <property type="match status" value="1"/>
</dbReference>
<feature type="domain" description="ShKT" evidence="1">
    <location>
        <begin position="51"/>
        <end position="85"/>
    </location>
</feature>
<comment type="caution">
    <text evidence="2">The sequence shown here is derived from an EMBL/GenBank/DDBJ whole genome shotgun (WGS) entry which is preliminary data.</text>
</comment>
<name>A0A9K3KQH5_9STRA</name>
<dbReference type="PROSITE" id="PS51670">
    <property type="entry name" value="SHKT"/>
    <property type="match status" value="3"/>
</dbReference>
<proteinExistence type="predicted"/>
<dbReference type="SMART" id="SM00254">
    <property type="entry name" value="ShKT"/>
    <property type="match status" value="3"/>
</dbReference>
<evidence type="ECO:0000313" key="2">
    <source>
        <dbReference type="EMBL" id="KAG7348047.1"/>
    </source>
</evidence>
<dbReference type="OrthoDB" id="5874181at2759"/>
<protein>
    <submittedName>
        <fullName evidence="2">ShK domain-like protein</fullName>
    </submittedName>
</protein>